<keyword evidence="5" id="KW-0489">Methyltransferase</keyword>
<keyword evidence="8" id="KW-0539">Nucleus</keyword>
<comment type="similarity">
    <text evidence="9">Belongs to the methyltransferase superfamily. METTL18 family.</text>
</comment>
<dbReference type="RefSeq" id="XP_012336918.1">
    <property type="nucleotide sequence ID" value="XM_012481495.1"/>
</dbReference>
<dbReference type="SUPFAM" id="SSF53335">
    <property type="entry name" value="S-adenosyl-L-methionine-dependent methyltransferases"/>
    <property type="match status" value="1"/>
</dbReference>
<dbReference type="GO" id="GO:0018064">
    <property type="term" value="F:protein-L-histidine N-tele-methyltransferase activity"/>
    <property type="evidence" value="ECO:0007669"/>
    <property type="project" value="UniProtKB-EC"/>
</dbReference>
<dbReference type="PANTHER" id="PTHR14614:SF39">
    <property type="entry name" value="HISTIDINE PROTEIN METHYLTRANSFERASE 1 HOMOLOG"/>
    <property type="match status" value="1"/>
</dbReference>
<comment type="subcellular location">
    <subcellularLocation>
        <location evidence="2">Cytoplasm</location>
    </subcellularLocation>
    <subcellularLocation>
        <location evidence="1">Nucleus</location>
    </subcellularLocation>
</comment>
<dbReference type="EC" id="2.1.1.85" evidence="3"/>
<name>A0A0D9QHK5_PLAFR</name>
<evidence type="ECO:0000313" key="11">
    <source>
        <dbReference type="Proteomes" id="UP000054561"/>
    </source>
</evidence>
<evidence type="ECO:0000256" key="8">
    <source>
        <dbReference type="ARBA" id="ARBA00023242"/>
    </source>
</evidence>
<dbReference type="PANTHER" id="PTHR14614">
    <property type="entry name" value="HEPATOCELLULAR CARCINOMA-ASSOCIATED ANTIGEN"/>
    <property type="match status" value="1"/>
</dbReference>
<gene>
    <name evidence="10" type="ORF">AK88_03885</name>
</gene>
<evidence type="ECO:0000313" key="10">
    <source>
        <dbReference type="EMBL" id="KJP86509.1"/>
    </source>
</evidence>
<evidence type="ECO:0000256" key="7">
    <source>
        <dbReference type="ARBA" id="ARBA00022691"/>
    </source>
</evidence>
<accession>A0A0D9QHK5</accession>
<dbReference type="Proteomes" id="UP000054561">
    <property type="component" value="Unassembled WGS sequence"/>
</dbReference>
<keyword evidence="11" id="KW-1185">Reference proteome</keyword>
<evidence type="ECO:0000256" key="2">
    <source>
        <dbReference type="ARBA" id="ARBA00004496"/>
    </source>
</evidence>
<evidence type="ECO:0000256" key="3">
    <source>
        <dbReference type="ARBA" id="ARBA00012533"/>
    </source>
</evidence>
<evidence type="ECO:0000256" key="6">
    <source>
        <dbReference type="ARBA" id="ARBA00022679"/>
    </source>
</evidence>
<sequence>MYEIYYLNEQDEFEKSKENDEIHSCLVLKNRCVNVEKKKKLIEENTYEGGYTIWECTWEMLKFLYRKGIDFRSKNVLELGCGHGLVGIKVLMDEGNVVFQELNKEVINDVLLPNIRKNLNIKMKKKKLKDKKKCMKIHGQIFKCTIINKPWNKLNKKIKKKKLNPFDFILGNEILYRKKNYYHILKILKQNMSYNGRAYFGTKSYYFGFEDEGVGTNSFVDYVNNNEHFNFRARVVHTNSDKSVYSKDIIEVTFSNMDHSPCKVQEIHVDVS</sequence>
<evidence type="ECO:0000256" key="4">
    <source>
        <dbReference type="ARBA" id="ARBA00022490"/>
    </source>
</evidence>
<reference evidence="10 11" key="1">
    <citation type="submission" date="2014-03" db="EMBL/GenBank/DDBJ databases">
        <title>The Genome Sequence of Plasmodium fragile nilgiri.</title>
        <authorList>
            <consortium name="The Broad Institute Genomics Platform"/>
            <consortium name="The Broad Institute Genome Sequencing Center for Infectious Disease"/>
            <person name="Neafsey D."/>
            <person name="Duraisingh M."/>
            <person name="Young S.K."/>
            <person name="Zeng Q."/>
            <person name="Gargeya S."/>
            <person name="Abouelleil A."/>
            <person name="Alvarado L."/>
            <person name="Chapman S.B."/>
            <person name="Gainer-Dewar J."/>
            <person name="Goldberg J."/>
            <person name="Griggs A."/>
            <person name="Gujja S."/>
            <person name="Hansen M."/>
            <person name="Howarth C."/>
            <person name="Imamovic A."/>
            <person name="Larimer J."/>
            <person name="Pearson M."/>
            <person name="Poon T.W."/>
            <person name="Priest M."/>
            <person name="Roberts A."/>
            <person name="Saif S."/>
            <person name="Shea T."/>
            <person name="Sykes S."/>
            <person name="Wortman J."/>
            <person name="Nusbaum C."/>
            <person name="Birren B."/>
        </authorList>
    </citation>
    <scope>NUCLEOTIDE SEQUENCE [LARGE SCALE GENOMIC DNA]</scope>
    <source>
        <strain evidence="11">nilgiri</strain>
    </source>
</reference>
<organism evidence="10 11">
    <name type="scientific">Plasmodium fragile</name>
    <dbReference type="NCBI Taxonomy" id="5857"/>
    <lineage>
        <taxon>Eukaryota</taxon>
        <taxon>Sar</taxon>
        <taxon>Alveolata</taxon>
        <taxon>Apicomplexa</taxon>
        <taxon>Aconoidasida</taxon>
        <taxon>Haemosporida</taxon>
        <taxon>Plasmodiidae</taxon>
        <taxon>Plasmodium</taxon>
        <taxon>Plasmodium (Plasmodium)</taxon>
    </lineage>
</organism>
<keyword evidence="4" id="KW-0963">Cytoplasm</keyword>
<dbReference type="VEuPathDB" id="PlasmoDB:AK88_03885"/>
<evidence type="ECO:0000256" key="9">
    <source>
        <dbReference type="ARBA" id="ARBA00038126"/>
    </source>
</evidence>
<dbReference type="InterPro" id="IPR019410">
    <property type="entry name" value="Methyltransf_16"/>
</dbReference>
<evidence type="ECO:0000256" key="1">
    <source>
        <dbReference type="ARBA" id="ARBA00004123"/>
    </source>
</evidence>
<evidence type="ECO:0000256" key="5">
    <source>
        <dbReference type="ARBA" id="ARBA00022603"/>
    </source>
</evidence>
<dbReference type="OMA" id="FQSESVW"/>
<dbReference type="GO" id="GO:0005737">
    <property type="term" value="C:cytoplasm"/>
    <property type="evidence" value="ECO:0007669"/>
    <property type="project" value="UniProtKB-SubCell"/>
</dbReference>
<dbReference type="GeneID" id="24269199"/>
<dbReference type="Gene3D" id="3.40.50.150">
    <property type="entry name" value="Vaccinia Virus protein VP39"/>
    <property type="match status" value="1"/>
</dbReference>
<keyword evidence="7" id="KW-0949">S-adenosyl-L-methionine</keyword>
<dbReference type="InterPro" id="IPR029063">
    <property type="entry name" value="SAM-dependent_MTases_sf"/>
</dbReference>
<dbReference type="AlphaFoldDB" id="A0A0D9QHK5"/>
<dbReference type="Pfam" id="PF10294">
    <property type="entry name" value="Methyltransf_16"/>
    <property type="match status" value="1"/>
</dbReference>
<dbReference type="EMBL" id="KQ001692">
    <property type="protein sequence ID" value="KJP86509.1"/>
    <property type="molecule type" value="Genomic_DNA"/>
</dbReference>
<protein>
    <recommendedName>
        <fullName evidence="3">protein-histidine N-methyltransferase</fullName>
        <ecNumber evidence="3">2.1.1.85</ecNumber>
    </recommendedName>
</protein>
<dbReference type="GO" id="GO:0032259">
    <property type="term" value="P:methylation"/>
    <property type="evidence" value="ECO:0007669"/>
    <property type="project" value="UniProtKB-KW"/>
</dbReference>
<dbReference type="OrthoDB" id="1723750at2759"/>
<proteinExistence type="inferred from homology"/>
<keyword evidence="6" id="KW-0808">Transferase</keyword>
<dbReference type="GO" id="GO:0005634">
    <property type="term" value="C:nucleus"/>
    <property type="evidence" value="ECO:0007669"/>
    <property type="project" value="UniProtKB-SubCell"/>
</dbReference>